<dbReference type="HOGENOM" id="CLU_1409069_0_0_1"/>
<dbReference type="AlphaFoldDB" id="F4RNA5"/>
<dbReference type="GeneID" id="18934524"/>
<accession>F4RNA5</accession>
<dbReference type="InParanoid" id="F4RNA5"/>
<dbReference type="RefSeq" id="XP_007410606.1">
    <property type="nucleotide sequence ID" value="XM_007410544.1"/>
</dbReference>
<feature type="compositionally biased region" description="Basic residues" evidence="1">
    <location>
        <begin position="136"/>
        <end position="145"/>
    </location>
</feature>
<dbReference type="Proteomes" id="UP000001072">
    <property type="component" value="Unassembled WGS sequence"/>
</dbReference>
<feature type="region of interest" description="Disordered" evidence="1">
    <location>
        <begin position="47"/>
        <end position="72"/>
    </location>
</feature>
<proteinExistence type="predicted"/>
<feature type="region of interest" description="Disordered" evidence="1">
    <location>
        <begin position="127"/>
        <end position="178"/>
    </location>
</feature>
<evidence type="ECO:0000313" key="2">
    <source>
        <dbReference type="EMBL" id="EGG05955.1"/>
    </source>
</evidence>
<evidence type="ECO:0000313" key="3">
    <source>
        <dbReference type="Proteomes" id="UP000001072"/>
    </source>
</evidence>
<gene>
    <name evidence="2" type="ORF">MELLADRAFT_87440</name>
</gene>
<dbReference type="EMBL" id="GL883110">
    <property type="protein sequence ID" value="EGG05955.1"/>
    <property type="molecule type" value="Genomic_DNA"/>
</dbReference>
<feature type="compositionally biased region" description="Low complexity" evidence="1">
    <location>
        <begin position="47"/>
        <end position="69"/>
    </location>
</feature>
<organism evidence="3">
    <name type="scientific">Melampsora larici-populina (strain 98AG31 / pathotype 3-4-7)</name>
    <name type="common">Poplar leaf rust fungus</name>
    <dbReference type="NCBI Taxonomy" id="747676"/>
    <lineage>
        <taxon>Eukaryota</taxon>
        <taxon>Fungi</taxon>
        <taxon>Dikarya</taxon>
        <taxon>Basidiomycota</taxon>
        <taxon>Pucciniomycotina</taxon>
        <taxon>Pucciniomycetes</taxon>
        <taxon>Pucciniales</taxon>
        <taxon>Melampsoraceae</taxon>
        <taxon>Melampsora</taxon>
    </lineage>
</organism>
<sequence length="193" mass="20815">MTERKAFPRLTPTILAPPQIPTAGNILVGFFVLDPIYIYKTKMLPPSSSLVPSSNGPTLRPRTPTQPRPDFIIQSPDLCVASICPSPIRETVDSDNEASVWEVTSGESNTTDGIGGDKVEVVEESDNNNLTVPTTNKKKGRKCKGKAPVAKTQGRPRGSGASGGLTRRPPKKSRKGRVEVSSIVLCSYFKNSH</sequence>
<dbReference type="KEGG" id="mlr:MELLADRAFT_87440"/>
<keyword evidence="3" id="KW-1185">Reference proteome</keyword>
<protein>
    <submittedName>
        <fullName evidence="2">Uncharacterized protein</fullName>
    </submittedName>
</protein>
<reference evidence="3" key="1">
    <citation type="journal article" date="2011" name="Proc. Natl. Acad. Sci. U.S.A.">
        <title>Obligate biotrophy features unraveled by the genomic analysis of rust fungi.</title>
        <authorList>
            <person name="Duplessis S."/>
            <person name="Cuomo C.A."/>
            <person name="Lin Y.-C."/>
            <person name="Aerts A."/>
            <person name="Tisserant E."/>
            <person name="Veneault-Fourrey C."/>
            <person name="Joly D.L."/>
            <person name="Hacquard S."/>
            <person name="Amselem J."/>
            <person name="Cantarel B.L."/>
            <person name="Chiu R."/>
            <person name="Coutinho P.M."/>
            <person name="Feau N."/>
            <person name="Field M."/>
            <person name="Frey P."/>
            <person name="Gelhaye E."/>
            <person name="Goldberg J."/>
            <person name="Grabherr M.G."/>
            <person name="Kodira C.D."/>
            <person name="Kohler A."/>
            <person name="Kuees U."/>
            <person name="Lindquist E.A."/>
            <person name="Lucas S.M."/>
            <person name="Mago R."/>
            <person name="Mauceli E."/>
            <person name="Morin E."/>
            <person name="Murat C."/>
            <person name="Pangilinan J.L."/>
            <person name="Park R."/>
            <person name="Pearson M."/>
            <person name="Quesneville H."/>
            <person name="Rouhier N."/>
            <person name="Sakthikumar S."/>
            <person name="Salamov A.A."/>
            <person name="Schmutz J."/>
            <person name="Selles B."/>
            <person name="Shapiro H."/>
            <person name="Tanguay P."/>
            <person name="Tuskan G.A."/>
            <person name="Henrissat B."/>
            <person name="Van de Peer Y."/>
            <person name="Rouze P."/>
            <person name="Ellis J.G."/>
            <person name="Dodds P.N."/>
            <person name="Schein J.E."/>
            <person name="Zhong S."/>
            <person name="Hamelin R.C."/>
            <person name="Grigoriev I.V."/>
            <person name="Szabo L.J."/>
            <person name="Martin F."/>
        </authorList>
    </citation>
    <scope>NUCLEOTIDE SEQUENCE [LARGE SCALE GENOMIC DNA]</scope>
    <source>
        <strain evidence="3">98AG31 / pathotype 3-4-7</strain>
    </source>
</reference>
<evidence type="ECO:0000256" key="1">
    <source>
        <dbReference type="SAM" id="MobiDB-lite"/>
    </source>
</evidence>
<dbReference type="VEuPathDB" id="FungiDB:MELLADRAFT_87440"/>
<name>F4RNA5_MELLP</name>